<accession>A0A0A9HL82</accession>
<dbReference type="AlphaFoldDB" id="A0A0A9HL82"/>
<sequence>MPPPENSVSEDGKKPECHLAVLVGAHQENKLKIFYFLNSWDEKFCRSNDEGDGIRGGVGAITADDLCLAPIQIFRFNERNTQAVLQQ</sequence>
<dbReference type="EMBL" id="GBRH01164263">
    <property type="protein sequence ID" value="JAE33633.1"/>
    <property type="molecule type" value="Transcribed_RNA"/>
</dbReference>
<organism evidence="1">
    <name type="scientific">Arundo donax</name>
    <name type="common">Giant reed</name>
    <name type="synonym">Donax arundinaceus</name>
    <dbReference type="NCBI Taxonomy" id="35708"/>
    <lineage>
        <taxon>Eukaryota</taxon>
        <taxon>Viridiplantae</taxon>
        <taxon>Streptophyta</taxon>
        <taxon>Embryophyta</taxon>
        <taxon>Tracheophyta</taxon>
        <taxon>Spermatophyta</taxon>
        <taxon>Magnoliopsida</taxon>
        <taxon>Liliopsida</taxon>
        <taxon>Poales</taxon>
        <taxon>Poaceae</taxon>
        <taxon>PACMAD clade</taxon>
        <taxon>Arundinoideae</taxon>
        <taxon>Arundineae</taxon>
        <taxon>Arundo</taxon>
    </lineage>
</organism>
<reference evidence="1" key="2">
    <citation type="journal article" date="2015" name="Data Brief">
        <title>Shoot transcriptome of the giant reed, Arundo donax.</title>
        <authorList>
            <person name="Barrero R.A."/>
            <person name="Guerrero F.D."/>
            <person name="Moolhuijzen P."/>
            <person name="Goolsby J.A."/>
            <person name="Tidwell J."/>
            <person name="Bellgard S.E."/>
            <person name="Bellgard M.I."/>
        </authorList>
    </citation>
    <scope>NUCLEOTIDE SEQUENCE</scope>
    <source>
        <tissue evidence="1">Shoot tissue taken approximately 20 cm above the soil surface</tissue>
    </source>
</reference>
<protein>
    <submittedName>
        <fullName evidence="1">Uncharacterized protein</fullName>
    </submittedName>
</protein>
<name>A0A0A9HL82_ARUDO</name>
<evidence type="ECO:0000313" key="1">
    <source>
        <dbReference type="EMBL" id="JAE33633.1"/>
    </source>
</evidence>
<proteinExistence type="predicted"/>
<reference evidence="1" key="1">
    <citation type="submission" date="2014-09" db="EMBL/GenBank/DDBJ databases">
        <authorList>
            <person name="Magalhaes I.L.F."/>
            <person name="Oliveira U."/>
            <person name="Santos F.R."/>
            <person name="Vidigal T.H.D.A."/>
            <person name="Brescovit A.D."/>
            <person name="Santos A.J."/>
        </authorList>
    </citation>
    <scope>NUCLEOTIDE SEQUENCE</scope>
    <source>
        <tissue evidence="1">Shoot tissue taken approximately 20 cm above the soil surface</tissue>
    </source>
</reference>